<evidence type="ECO:0000313" key="2">
    <source>
        <dbReference type="EMBL" id="WOX22072.1"/>
    </source>
</evidence>
<gene>
    <name evidence="2" type="ORF">R2D22_11995</name>
</gene>
<sequence length="250" mass="25951">MTETWAAVRGEWTKLRCVRGTWVTLLLFAVVSVLLAALAGRSTRAAIESESPLLRADFTPEQAGFDAVLYGQPALIAFGVLMVAGEYGSGGLMRVSLLAVPRRGRLFAAKTLVTGAATIAVAAPVTALSYLTTQRALGPHGAPIDAPGVPGALAGAVVYLTLMALFAAGIAMTARNAVVPLAILLPMVLVGTHLLSLLGATKDLVRYFPDRAGAELLTVASSDAPTGLAVLVTWTAAALACGYVRHSRWE</sequence>
<feature type="transmembrane region" description="Helical" evidence="1">
    <location>
        <begin position="178"/>
        <end position="200"/>
    </location>
</feature>
<name>A0ABZ0LRU5_9ACTN</name>
<organism evidence="2 3">
    <name type="scientific">Streptomyces solicathayae</name>
    <dbReference type="NCBI Taxonomy" id="3081768"/>
    <lineage>
        <taxon>Bacteria</taxon>
        <taxon>Bacillati</taxon>
        <taxon>Actinomycetota</taxon>
        <taxon>Actinomycetes</taxon>
        <taxon>Kitasatosporales</taxon>
        <taxon>Streptomycetaceae</taxon>
        <taxon>Streptomyces</taxon>
    </lineage>
</organism>
<keyword evidence="1" id="KW-0812">Transmembrane</keyword>
<dbReference type="EMBL" id="CP137573">
    <property type="protein sequence ID" value="WOX22072.1"/>
    <property type="molecule type" value="Genomic_DNA"/>
</dbReference>
<dbReference type="Proteomes" id="UP001301731">
    <property type="component" value="Chromosome"/>
</dbReference>
<proteinExistence type="predicted"/>
<keyword evidence="1" id="KW-1133">Transmembrane helix</keyword>
<evidence type="ECO:0000256" key="1">
    <source>
        <dbReference type="SAM" id="Phobius"/>
    </source>
</evidence>
<feature type="transmembrane region" description="Helical" evidence="1">
    <location>
        <begin position="112"/>
        <end position="131"/>
    </location>
</feature>
<keyword evidence="1" id="KW-0472">Membrane</keyword>
<accession>A0ABZ0LRU5</accession>
<evidence type="ECO:0000313" key="3">
    <source>
        <dbReference type="Proteomes" id="UP001301731"/>
    </source>
</evidence>
<dbReference type="RefSeq" id="WP_318103084.1">
    <property type="nucleotide sequence ID" value="NZ_CP137573.1"/>
</dbReference>
<reference evidence="2 3" key="1">
    <citation type="submission" date="2023-10" db="EMBL/GenBank/DDBJ databases">
        <title>The genome sequence of Streptomyces sp. HUAS YS2.</title>
        <authorList>
            <person name="Mo P."/>
        </authorList>
    </citation>
    <scope>NUCLEOTIDE SEQUENCE [LARGE SCALE GENOMIC DNA]</scope>
    <source>
        <strain evidence="2 3">HUAS YS2</strain>
    </source>
</reference>
<protein>
    <recommendedName>
        <fullName evidence="4">ABC transporter permease</fullName>
    </recommendedName>
</protein>
<feature type="transmembrane region" description="Helical" evidence="1">
    <location>
        <begin position="151"/>
        <end position="171"/>
    </location>
</feature>
<feature type="transmembrane region" description="Helical" evidence="1">
    <location>
        <begin position="21"/>
        <end position="40"/>
    </location>
</feature>
<evidence type="ECO:0008006" key="4">
    <source>
        <dbReference type="Google" id="ProtNLM"/>
    </source>
</evidence>
<keyword evidence="3" id="KW-1185">Reference proteome</keyword>
<feature type="transmembrane region" description="Helical" evidence="1">
    <location>
        <begin position="226"/>
        <end position="244"/>
    </location>
</feature>